<dbReference type="AlphaFoldDB" id="A0A2G8JH48"/>
<comment type="caution">
    <text evidence="1">The sequence shown here is derived from an EMBL/GenBank/DDBJ whole genome shotgun (WGS) entry which is preliminary data.</text>
</comment>
<name>A0A2G8JH48_STIJA</name>
<dbReference type="Proteomes" id="UP000230750">
    <property type="component" value="Unassembled WGS sequence"/>
</dbReference>
<keyword evidence="2" id="KW-1185">Reference proteome</keyword>
<gene>
    <name evidence="1" type="ORF">BSL78_28125</name>
</gene>
<sequence length="250" mass="28351">MQMTYMCCFESGLLSRTLAGFIYFERATGAKLNPKRQRAFVLVAGDTETYHSVRRGRIRISKLMVYGSATMHLVMSPGTRGLRYLRAGSKPLAPAGFRSRESHRINRFVSPILWYPGAVYPIPRRVLVRLGERYFHLFGRVVQSLSKGGITKNWRRVGLGVVHLGSKLTFLLFKQLFVAVTDPGLPCSYFVRFWGGLHLRRWVPALFSNREPHSSTPNRVVRVICSALIELPPVDLSQPALVHSSLRIRP</sequence>
<evidence type="ECO:0000313" key="1">
    <source>
        <dbReference type="EMBL" id="PIK35039.1"/>
    </source>
</evidence>
<evidence type="ECO:0000313" key="2">
    <source>
        <dbReference type="Proteomes" id="UP000230750"/>
    </source>
</evidence>
<dbReference type="EMBL" id="MRZV01002001">
    <property type="protein sequence ID" value="PIK35039.1"/>
    <property type="molecule type" value="Genomic_DNA"/>
</dbReference>
<proteinExistence type="predicted"/>
<accession>A0A2G8JH48</accession>
<protein>
    <submittedName>
        <fullName evidence="1">Uncharacterized protein</fullName>
    </submittedName>
</protein>
<organism evidence="1 2">
    <name type="scientific">Stichopus japonicus</name>
    <name type="common">Sea cucumber</name>
    <dbReference type="NCBI Taxonomy" id="307972"/>
    <lineage>
        <taxon>Eukaryota</taxon>
        <taxon>Metazoa</taxon>
        <taxon>Echinodermata</taxon>
        <taxon>Eleutherozoa</taxon>
        <taxon>Echinozoa</taxon>
        <taxon>Holothuroidea</taxon>
        <taxon>Aspidochirotacea</taxon>
        <taxon>Aspidochirotida</taxon>
        <taxon>Stichopodidae</taxon>
        <taxon>Apostichopus</taxon>
    </lineage>
</organism>
<reference evidence="1 2" key="1">
    <citation type="journal article" date="2017" name="PLoS Biol.">
        <title>The sea cucumber genome provides insights into morphological evolution and visceral regeneration.</title>
        <authorList>
            <person name="Zhang X."/>
            <person name="Sun L."/>
            <person name="Yuan J."/>
            <person name="Sun Y."/>
            <person name="Gao Y."/>
            <person name="Zhang L."/>
            <person name="Li S."/>
            <person name="Dai H."/>
            <person name="Hamel J.F."/>
            <person name="Liu C."/>
            <person name="Yu Y."/>
            <person name="Liu S."/>
            <person name="Lin W."/>
            <person name="Guo K."/>
            <person name="Jin S."/>
            <person name="Xu P."/>
            <person name="Storey K.B."/>
            <person name="Huan P."/>
            <person name="Zhang T."/>
            <person name="Zhou Y."/>
            <person name="Zhang J."/>
            <person name="Lin C."/>
            <person name="Li X."/>
            <person name="Xing L."/>
            <person name="Huo D."/>
            <person name="Sun M."/>
            <person name="Wang L."/>
            <person name="Mercier A."/>
            <person name="Li F."/>
            <person name="Yang H."/>
            <person name="Xiang J."/>
        </authorList>
    </citation>
    <scope>NUCLEOTIDE SEQUENCE [LARGE SCALE GENOMIC DNA]</scope>
    <source>
        <strain evidence="1">Shaxun</strain>
        <tissue evidence="1">Muscle</tissue>
    </source>
</reference>